<evidence type="ECO:0000256" key="1">
    <source>
        <dbReference type="SAM" id="SignalP"/>
    </source>
</evidence>
<reference evidence="3" key="1">
    <citation type="journal article" date="2013" name="Nature">
        <title>Draft genome of the wheat A-genome progenitor Triticum urartu.</title>
        <authorList>
            <person name="Ling H.Q."/>
            <person name="Zhao S."/>
            <person name="Liu D."/>
            <person name="Wang J."/>
            <person name="Sun H."/>
            <person name="Zhang C."/>
            <person name="Fan H."/>
            <person name="Li D."/>
            <person name="Dong L."/>
            <person name="Tao Y."/>
            <person name="Gao C."/>
            <person name="Wu H."/>
            <person name="Li Y."/>
            <person name="Cui Y."/>
            <person name="Guo X."/>
            <person name="Zheng S."/>
            <person name="Wang B."/>
            <person name="Yu K."/>
            <person name="Liang Q."/>
            <person name="Yang W."/>
            <person name="Lou X."/>
            <person name="Chen J."/>
            <person name="Feng M."/>
            <person name="Jian J."/>
            <person name="Zhang X."/>
            <person name="Luo G."/>
            <person name="Jiang Y."/>
            <person name="Liu J."/>
            <person name="Wang Z."/>
            <person name="Sha Y."/>
            <person name="Zhang B."/>
            <person name="Wu H."/>
            <person name="Tang D."/>
            <person name="Shen Q."/>
            <person name="Xue P."/>
            <person name="Zou S."/>
            <person name="Wang X."/>
            <person name="Liu X."/>
            <person name="Wang F."/>
            <person name="Yang Y."/>
            <person name="An X."/>
            <person name="Dong Z."/>
            <person name="Zhang K."/>
            <person name="Zhang X."/>
            <person name="Luo M.C."/>
            <person name="Dvorak J."/>
            <person name="Tong Y."/>
            <person name="Wang J."/>
            <person name="Yang H."/>
            <person name="Li Z."/>
            <person name="Wang D."/>
            <person name="Zhang A."/>
            <person name="Wang J."/>
        </authorList>
    </citation>
    <scope>NUCLEOTIDE SEQUENCE</scope>
    <source>
        <strain evidence="3">cv. G1812</strain>
    </source>
</reference>
<reference evidence="2" key="2">
    <citation type="submission" date="2018-03" db="EMBL/GenBank/DDBJ databases">
        <title>The Triticum urartu genome reveals the dynamic nature of wheat genome evolution.</title>
        <authorList>
            <person name="Ling H."/>
            <person name="Ma B."/>
            <person name="Shi X."/>
            <person name="Liu H."/>
            <person name="Dong L."/>
            <person name="Sun H."/>
            <person name="Cao Y."/>
            <person name="Gao Q."/>
            <person name="Zheng S."/>
            <person name="Li Y."/>
            <person name="Yu Y."/>
            <person name="Du H."/>
            <person name="Qi M."/>
            <person name="Li Y."/>
            <person name="Yu H."/>
            <person name="Cui Y."/>
            <person name="Wang N."/>
            <person name="Chen C."/>
            <person name="Wu H."/>
            <person name="Zhao Y."/>
            <person name="Zhang J."/>
            <person name="Li Y."/>
            <person name="Zhou W."/>
            <person name="Zhang B."/>
            <person name="Hu W."/>
            <person name="Eijk M."/>
            <person name="Tang J."/>
            <person name="Witsenboer H."/>
            <person name="Zhao S."/>
            <person name="Li Z."/>
            <person name="Zhang A."/>
            <person name="Wang D."/>
            <person name="Liang C."/>
        </authorList>
    </citation>
    <scope>NUCLEOTIDE SEQUENCE [LARGE SCALE GENOMIC DNA]</scope>
    <source>
        <strain evidence="2">cv. G1812</strain>
    </source>
</reference>
<evidence type="ECO:0000313" key="2">
    <source>
        <dbReference type="EnsemblPlants" id="TuG1812U0000250900.01.T01"/>
    </source>
</evidence>
<reference evidence="2" key="3">
    <citation type="submission" date="2022-06" db="UniProtKB">
        <authorList>
            <consortium name="EnsemblPlants"/>
        </authorList>
    </citation>
    <scope>IDENTIFICATION</scope>
</reference>
<keyword evidence="3" id="KW-1185">Reference proteome</keyword>
<evidence type="ECO:0000313" key="3">
    <source>
        <dbReference type="Proteomes" id="UP000015106"/>
    </source>
</evidence>
<dbReference type="AlphaFoldDB" id="A0A8R7VFX9"/>
<feature type="signal peptide" evidence="1">
    <location>
        <begin position="1"/>
        <end position="17"/>
    </location>
</feature>
<dbReference type="Gramene" id="TuG1812U0000250900.01.T01">
    <property type="protein sequence ID" value="TuG1812U0000250900.01.T01"/>
    <property type="gene ID" value="TuG1812U0000250900.01"/>
</dbReference>
<accession>A0A8R7VFX9</accession>
<proteinExistence type="predicted"/>
<dbReference type="Proteomes" id="UP000015106">
    <property type="component" value="Chromosome 5"/>
</dbReference>
<sequence length="45" mass="5062">MLRAVLGAFVLIDVSISISVLHGPPSVKYIDAVNKVLQFFNYRNR</sequence>
<keyword evidence="1" id="KW-0732">Signal</keyword>
<protein>
    <submittedName>
        <fullName evidence="2">Uncharacterized protein</fullName>
    </submittedName>
</protein>
<dbReference type="EnsemblPlants" id="TuG1812U0000250900.01.T01">
    <property type="protein sequence ID" value="TuG1812U0000250900.01.T01"/>
    <property type="gene ID" value="TuG1812U0000250900.01"/>
</dbReference>
<name>A0A8R7VFX9_TRIUA</name>
<feature type="chain" id="PRO_5035735884" evidence="1">
    <location>
        <begin position="18"/>
        <end position="45"/>
    </location>
</feature>
<organism evidence="2 3">
    <name type="scientific">Triticum urartu</name>
    <name type="common">Red wild einkorn</name>
    <name type="synonym">Crithodium urartu</name>
    <dbReference type="NCBI Taxonomy" id="4572"/>
    <lineage>
        <taxon>Eukaryota</taxon>
        <taxon>Viridiplantae</taxon>
        <taxon>Streptophyta</taxon>
        <taxon>Embryophyta</taxon>
        <taxon>Tracheophyta</taxon>
        <taxon>Spermatophyta</taxon>
        <taxon>Magnoliopsida</taxon>
        <taxon>Liliopsida</taxon>
        <taxon>Poales</taxon>
        <taxon>Poaceae</taxon>
        <taxon>BOP clade</taxon>
        <taxon>Pooideae</taxon>
        <taxon>Triticodae</taxon>
        <taxon>Triticeae</taxon>
        <taxon>Triticinae</taxon>
        <taxon>Triticum</taxon>
    </lineage>
</organism>